<reference evidence="14 28" key="13">
    <citation type="submission" date="2020-02" db="EMBL/GenBank/DDBJ databases">
        <authorList>
            <person name="Subbiah M."/>
            <person name="Call D."/>
        </authorList>
    </citation>
    <scope>NUCLEOTIDE SEQUENCE [LARGE SCALE GENOMIC DNA]</scope>
    <source>
        <strain evidence="14 28">8375wC2</strain>
    </source>
</reference>
<reference evidence="15" key="11">
    <citation type="journal article" date="2020" name="Int. J. Antimicrob. Agents">
        <title>Identification and characterisation of fosfomycin resistance in Escherichia coli urinary tract infection isolates from Australia.</title>
        <authorList>
            <person name="Mowlaboccus S."/>
            <person name="Daley D."/>
            <person name="Pang S."/>
            <person name="Gottlieb T."/>
            <person name="Merlino J."/>
            <person name="Nimmo G.R."/>
            <person name="George N."/>
            <person name="Korman T.M."/>
            <person name="Streitberg R."/>
            <person name="Robson J."/>
            <person name="Peachey G."/>
            <person name="Collignon P."/>
            <person name="Bradbury S."/>
            <person name="Colombi E."/>
            <person name="Ramsay J.P."/>
            <person name="Rogers B.A."/>
            <person name="Coombs G.W."/>
        </authorList>
    </citation>
    <scope>NUCLEOTIDE SEQUENCE</scope>
    <source>
        <strain evidence="15">EC2</strain>
    </source>
</reference>
<reference evidence="5 31" key="9">
    <citation type="submission" date="2019-11" db="EMBL/GenBank/DDBJ databases">
        <authorList>
            <consortium name="GenomeTrakr network: Whole genome sequencing for foodborne pathogen traceback"/>
        </authorList>
    </citation>
    <scope>NUCLEOTIDE SEQUENCE [LARGE SCALE GENOMIC DNA]</scope>
    <source>
        <strain evidence="5 31">PSU-2072</strain>
    </source>
</reference>
<evidence type="ECO:0000313" key="21">
    <source>
        <dbReference type="EMBL" id="VZR30390.1"/>
    </source>
</evidence>
<evidence type="ECO:0000313" key="7">
    <source>
        <dbReference type="EMBL" id="HAJ5959192.1"/>
    </source>
</evidence>
<dbReference type="OMA" id="QSGPMLI"/>
<evidence type="ECO:0000313" key="19">
    <source>
        <dbReference type="EMBL" id="STM41628.1"/>
    </source>
</evidence>
<evidence type="ECO:0000313" key="18">
    <source>
        <dbReference type="EMBL" id="STJ57716.1"/>
    </source>
</evidence>
<dbReference type="RefSeq" id="WP_000951133.1">
    <property type="nucleotide sequence ID" value="NZ_AP019189.1"/>
</dbReference>
<dbReference type="EMBL" id="UGDD01000002">
    <property type="protein sequence ID" value="STJ57716.1"/>
    <property type="molecule type" value="Genomic_DNA"/>
</dbReference>
<feature type="chain" id="PRO_5015026179" evidence="1">
    <location>
        <begin position="33"/>
        <end position="254"/>
    </location>
</feature>
<reference evidence="15" key="15">
    <citation type="submission" date="2020-06" db="EMBL/GenBank/DDBJ databases">
        <authorList>
            <person name="Ramsay J.P."/>
            <person name="Colombi E."/>
            <person name="Mowlaboccus S."/>
        </authorList>
    </citation>
    <scope>NUCLEOTIDE SEQUENCE</scope>
    <source>
        <strain evidence="15">EC2</strain>
    </source>
</reference>
<dbReference type="EMBL" id="JACZOI010000004">
    <property type="protein sequence ID" value="MBE0976100.1"/>
    <property type="molecule type" value="Genomic_DNA"/>
</dbReference>
<organism evidence="9 33">
    <name type="scientific">Escherichia coli</name>
    <dbReference type="NCBI Taxonomy" id="562"/>
    <lineage>
        <taxon>Bacteria</taxon>
        <taxon>Pseudomonadati</taxon>
        <taxon>Pseudomonadota</taxon>
        <taxon>Gammaproteobacteria</taxon>
        <taxon>Enterobacterales</taxon>
        <taxon>Enterobacteriaceae</taxon>
        <taxon>Escherichia</taxon>
    </lineage>
</organism>
<dbReference type="EMBL" id="CACRYR010000133">
    <property type="protein sequence ID" value="VZR30390.1"/>
    <property type="molecule type" value="Genomic_DNA"/>
</dbReference>
<evidence type="ECO:0000313" key="20">
    <source>
        <dbReference type="EMBL" id="TXQ32734.1"/>
    </source>
</evidence>
<reference evidence="3 32" key="3">
    <citation type="submission" date="2018-08" db="EMBL/GenBank/DDBJ databases">
        <authorList>
            <consortium name="NARMS: The National Antimicrobial Resistance Monitoring System"/>
        </authorList>
    </citation>
    <scope>NUCLEOTIDE SEQUENCE [LARGE SCALE GENOMIC DNA]</scope>
    <source>
        <strain evidence="3 32">FSIS11705178</strain>
    </source>
</reference>
<reference evidence="11 25" key="5">
    <citation type="journal article" date="2019" name="Environ. Health Perspect.">
        <title>Inter-host Transmission of Carbapenemase-Producing Escherichia coli among Humans and Backyard Animals.</title>
        <authorList>
            <person name="Li J."/>
            <person name="Bi Z."/>
            <person name="Ma S."/>
            <person name="Chen B."/>
            <person name="Cai C."/>
            <person name="He J."/>
            <person name="Schwarz S."/>
            <person name="Sun C."/>
            <person name="Zhou Y."/>
            <person name="Yin J."/>
            <person name="Hulth A."/>
            <person name="Wang Y."/>
            <person name="Shen Z."/>
            <person name="Wang S."/>
            <person name="Wu C."/>
            <person name="Nilsson L.E."/>
            <person name="Walsh T.R."/>
            <person name="Borjesson S."/>
            <person name="Shen J."/>
            <person name="Sun Q."/>
            <person name="Wang Y."/>
        </authorList>
    </citation>
    <scope>NUCLEOTIDE SEQUENCE [LARGE SCALE GENOMIC DNA]</scope>
    <source>
        <strain evidence="11 25">A016f</strain>
    </source>
</reference>
<evidence type="ECO:0000313" key="15">
    <source>
        <dbReference type="EMBL" id="QLG59698.1"/>
    </source>
</evidence>
<reference evidence="20 24" key="7">
    <citation type="submission" date="2019-08" db="EMBL/GenBank/DDBJ databases">
        <title>Whole genome analysis of cultivated E. coli strains isolated from CD patients and healthy donors.</title>
        <authorList>
            <person name="Siniagina M.N."/>
            <person name="Markelova M.I."/>
            <person name="Laikov A.V."/>
            <person name="Boulygina E.A."/>
            <person name="Khusnutdinova D.R."/>
            <person name="Kharchenko A."/>
            <person name="Grigoryeva T.V."/>
        </authorList>
    </citation>
    <scope>NUCLEOTIDE SEQUENCE [LARGE SCALE GENOMIC DNA]</scope>
    <source>
        <strain evidence="20 24">1_45_11</strain>
    </source>
</reference>
<evidence type="ECO:0000313" key="23">
    <source>
        <dbReference type="Proteomes" id="UP000254503"/>
    </source>
</evidence>
<reference evidence="10" key="17">
    <citation type="submission" date="2020-09" db="EMBL/GenBank/DDBJ databases">
        <title>Emerging polyconal dissemination of OXA-244-producing E. coli in France.</title>
        <authorList>
            <person name="Emeraud C."/>
            <person name="Girlich D."/>
            <person name="Bonnin R.A."/>
            <person name="Jousset A.B."/>
            <person name="Naas T."/>
            <person name="Dortet L."/>
        </authorList>
    </citation>
    <scope>NUCLEOTIDE SEQUENCE</scope>
    <source>
        <strain evidence="10">225E3</strain>
    </source>
</reference>
<reference evidence="7" key="4">
    <citation type="submission" date="2018-12" db="EMBL/GenBank/DDBJ databases">
        <authorList>
            <consortium name="NCBI Pathogen Detection Project"/>
        </authorList>
    </citation>
    <scope>NUCLEOTIDE SEQUENCE</scope>
    <source>
        <strain evidence="8">Escherichia coli</strain>
        <strain evidence="7">EuSCAPE_DE065</strain>
    </source>
</reference>
<proteinExistence type="predicted"/>
<dbReference type="EMBL" id="AASWOY010000013">
    <property type="protein sequence ID" value="EFH6648650.1"/>
    <property type="molecule type" value="Genomic_DNA"/>
</dbReference>
<dbReference type="Proteomes" id="UP000359125">
    <property type="component" value="Unassembled WGS sequence"/>
</dbReference>
<evidence type="ECO:0000313" key="5">
    <source>
        <dbReference type="EMBL" id="EFH6648650.1"/>
    </source>
</evidence>
<reference evidence="22 23" key="2">
    <citation type="submission" date="2018-06" db="EMBL/GenBank/DDBJ databases">
        <authorList>
            <consortium name="Pathogen Informatics"/>
            <person name="Doyle S."/>
        </authorList>
    </citation>
    <scope>NUCLEOTIDE SEQUENCE [LARGE SCALE GENOMIC DNA]</scope>
    <source>
        <strain evidence="19 22">NCTC8500</strain>
        <strain evidence="18 23">NCTC9045</strain>
    </source>
</reference>
<dbReference type="EMBL" id="CP063369">
    <property type="protein sequence ID" value="QOY30023.1"/>
    <property type="molecule type" value="Genomic_DNA"/>
</dbReference>
<dbReference type="AlphaFoldDB" id="A0A024L7P0"/>
<evidence type="ECO:0000313" key="27">
    <source>
        <dbReference type="Proteomes" id="UP000460875"/>
    </source>
</evidence>
<evidence type="ECO:0000313" key="14">
    <source>
        <dbReference type="EMBL" id="NEM87512.1"/>
    </source>
</evidence>
<dbReference type="Proteomes" id="UP000581425">
    <property type="component" value="Chromosome"/>
</dbReference>
<dbReference type="Proteomes" id="UP000870292">
    <property type="component" value="Unassembled WGS sequence"/>
</dbReference>
<dbReference type="Proteomes" id="UP000663166">
    <property type="component" value="Chromosome"/>
</dbReference>
<evidence type="ECO:0000313" key="24">
    <source>
        <dbReference type="Proteomes" id="UP000321295"/>
    </source>
</evidence>
<dbReference type="Proteomes" id="UP000640866">
    <property type="component" value="Unassembled WGS sequence"/>
</dbReference>
<keyword evidence="9" id="KW-0378">Hydrolase</keyword>
<evidence type="ECO:0000313" key="10">
    <source>
        <dbReference type="EMBL" id="MBE0976100.1"/>
    </source>
</evidence>
<evidence type="ECO:0000313" key="22">
    <source>
        <dbReference type="Proteomes" id="UP000254429"/>
    </source>
</evidence>
<dbReference type="EMBL" id="CP058571">
    <property type="protein sequence ID" value="QLG59698.1"/>
    <property type="molecule type" value="Genomic_DNA"/>
</dbReference>
<dbReference type="EMBL" id="UGFG01000001">
    <property type="protein sequence ID" value="STM41628.1"/>
    <property type="molecule type" value="Genomic_DNA"/>
</dbReference>
<dbReference type="EMBL" id="WTQT01000086">
    <property type="protein sequence ID" value="MWR37976.1"/>
    <property type="molecule type" value="Genomic_DNA"/>
</dbReference>
<evidence type="ECO:0000313" key="33">
    <source>
        <dbReference type="Proteomes" id="UP000581425"/>
    </source>
</evidence>
<reference evidence="4 30" key="12">
    <citation type="submission" date="2020-02" db="EMBL/GenBank/DDBJ databases">
        <authorList>
            <consortium name="PulseNet: The National Subtyping Network for Foodborne Disease Surveillance"/>
            <person name="Tarr C.L."/>
            <person name="Trees E."/>
            <person name="Katz L.S."/>
            <person name="Carleton-Romer H.A."/>
            <person name="Stroika S."/>
            <person name="Kucerova Z."/>
            <person name="Roache K.F."/>
            <person name="Sabol A.L."/>
            <person name="Besser J."/>
            <person name="Gerner-Smidt P."/>
        </authorList>
    </citation>
    <scope>NUCLEOTIDE SEQUENCE [LARGE SCALE GENOMIC DNA]</scope>
    <source>
        <strain evidence="4 30">PNUSAE004166</strain>
    </source>
</reference>
<reference evidence="21 34" key="8">
    <citation type="submission" date="2019-11" db="EMBL/GenBank/DDBJ databases">
        <authorList>
            <person name="Haines EK M."/>
        </authorList>
    </citation>
    <scope>NUCLEOTIDE SEQUENCE [LARGE SCALE GENOMIC DNA]</scope>
    <source>
        <strain evidence="21">KR2729</strain>
    </source>
</reference>
<accession>A0A024L7P0</accession>
<dbReference type="Proteomes" id="UP000538406">
    <property type="component" value="Unassembled WGS sequence"/>
</dbReference>
<evidence type="ECO:0000313" key="16">
    <source>
        <dbReference type="EMBL" id="QOY30023.1"/>
    </source>
</evidence>
<dbReference type="EMBL" id="DABHXT010000018">
    <property type="protein sequence ID" value="HAJ5959192.1"/>
    <property type="molecule type" value="Genomic_DNA"/>
</dbReference>
<evidence type="ECO:0000313" key="28">
    <source>
        <dbReference type="Proteomes" id="UP000469708"/>
    </source>
</evidence>
<reference evidence="7" key="1">
    <citation type="journal article" date="2018" name="Genome Biol.">
        <title>SKESA: strategic k-mer extension for scrupulous assemblies.</title>
        <authorList>
            <person name="Souvorov A."/>
            <person name="Agarwala R."/>
            <person name="Lipman D.J."/>
        </authorList>
    </citation>
    <scope>NUCLEOTIDE SEQUENCE [LARGE SCALE GENOMIC DNA]</scope>
    <source>
        <strain evidence="8">Escherichia coli</strain>
        <strain evidence="7">EuSCAPE_DE065</strain>
    </source>
</reference>
<dbReference type="SMR" id="A0A024L7P0"/>
<dbReference type="EMBL" id="RYCF01000073">
    <property type="protein sequence ID" value="MQK26167.1"/>
    <property type="molecule type" value="Genomic_DNA"/>
</dbReference>
<evidence type="ECO:0000313" key="17">
    <source>
        <dbReference type="EMBL" id="QRZ97433.1"/>
    </source>
</evidence>
<evidence type="ECO:0000313" key="30">
    <source>
        <dbReference type="Proteomes" id="UP000521991"/>
    </source>
</evidence>
<dbReference type="EMBL" id="DADUEU010000024">
    <property type="protein sequence ID" value="HBB1574638.1"/>
    <property type="molecule type" value="Genomic_DNA"/>
</dbReference>
<evidence type="ECO:0000313" key="13">
    <source>
        <dbReference type="EMBL" id="MWR37976.1"/>
    </source>
</evidence>
<dbReference type="EMBL" id="AASHPR010000019">
    <property type="protein sequence ID" value="EFC3525303.1"/>
    <property type="molecule type" value="Genomic_DNA"/>
</dbReference>
<name>A0A024L7P0_ECOLX</name>
<dbReference type="Proteomes" id="UP000581425">
    <property type="component" value="Unassembled WGS sequence"/>
</dbReference>
<reference evidence="13 27" key="10">
    <citation type="submission" date="2019-12" db="EMBL/GenBank/DDBJ databases">
        <title>Enteriobacteria Tanzani isolates_8377-8380.</title>
        <authorList>
            <person name="Subbiah M."/>
            <person name="Call D."/>
        </authorList>
    </citation>
    <scope>NUCLEOTIDE SEQUENCE [LARGE SCALE GENOMIC DNA]</scope>
    <source>
        <strain evidence="13 27">8379wE2</strain>
    </source>
</reference>
<evidence type="ECO:0000313" key="12">
    <source>
        <dbReference type="EMBL" id="MQS31737.1"/>
    </source>
</evidence>
<dbReference type="Proteomes" id="UP000254503">
    <property type="component" value="Unassembled WGS sequence"/>
</dbReference>
<evidence type="ECO:0000256" key="1">
    <source>
        <dbReference type="SAM" id="SignalP"/>
    </source>
</evidence>
<dbReference type="EMBL" id="AASURL010000031">
    <property type="protein sequence ID" value="EFH0365904.1"/>
    <property type="molecule type" value="Genomic_DNA"/>
</dbReference>
<evidence type="ECO:0000313" key="8">
    <source>
        <dbReference type="EMBL" id="HBB1574638.1"/>
    </source>
</evidence>
<reference evidence="16 33" key="18">
    <citation type="submission" date="2020-10" db="EMBL/GenBank/DDBJ databases">
        <title>Analysis of Genomes of Bacterial Isolates from Lameness Outbreaks in Broilers.</title>
        <authorList>
            <person name="Rhoads D."/>
            <person name="Ekesi N.S."/>
        </authorList>
    </citation>
    <scope>NUCLEOTIDE SEQUENCE [LARGE SCALE GENOMIC DNA]</scope>
    <source>
        <strain evidence="16 33">1409</strain>
    </source>
</reference>
<evidence type="ECO:0000313" key="29">
    <source>
        <dbReference type="Proteomes" id="UP000509796"/>
    </source>
</evidence>
<dbReference type="GO" id="GO:0016798">
    <property type="term" value="F:hydrolase activity, acting on glycosyl bonds"/>
    <property type="evidence" value="ECO:0007669"/>
    <property type="project" value="UniProtKB-KW"/>
</dbReference>
<dbReference type="EMBL" id="CP070393">
    <property type="protein sequence ID" value="QRZ97433.1"/>
    <property type="molecule type" value="Genomic_DNA"/>
</dbReference>
<reference evidence="29" key="14">
    <citation type="submission" date="2020-06" db="EMBL/GenBank/DDBJ databases">
        <title>Identification and Characterisation of Fosfomycin Resistance in Escherichia coli Urinary Tract Infection Isolates from Australia.</title>
        <authorList>
            <person name="Mowlaboccus S."/>
            <person name="Daley D."/>
            <person name="Pang S."/>
            <person name="Gottlieb T."/>
            <person name="Nimmo G.R."/>
            <person name="George N."/>
            <person name="Korman T.M."/>
            <person name="Strietberg R."/>
            <person name="Robson J."/>
            <person name="Peachey G."/>
            <person name="Collignon P."/>
            <person name="Bradbury S."/>
            <person name="Colombi E."/>
            <person name="Ramsay J.P."/>
            <person name="Rogers B.A."/>
            <person name="Coombs G.W."/>
        </authorList>
    </citation>
    <scope>NUCLEOTIDE SEQUENCE [LARGE SCALE GENOMIC DNA]</scope>
    <source>
        <strain evidence="29">EC2</strain>
    </source>
</reference>
<evidence type="ECO:0000313" key="3">
    <source>
        <dbReference type="EMBL" id="EFC3525303.1"/>
    </source>
</evidence>
<dbReference type="Proteomes" id="UP000460875">
    <property type="component" value="Unassembled WGS sequence"/>
</dbReference>
<dbReference type="Proteomes" id="UP000509796">
    <property type="component" value="Chromosome"/>
</dbReference>
<feature type="domain" description="Phosphodiester glycosidase" evidence="2">
    <location>
        <begin position="84"/>
        <end position="241"/>
    </location>
</feature>
<evidence type="ECO:0000313" key="11">
    <source>
        <dbReference type="EMBL" id="MQK26167.1"/>
    </source>
</evidence>
<evidence type="ECO:0000259" key="2">
    <source>
        <dbReference type="Pfam" id="PF09992"/>
    </source>
</evidence>
<feature type="signal peptide" evidence="1">
    <location>
        <begin position="1"/>
        <end position="32"/>
    </location>
</feature>
<evidence type="ECO:0000313" key="6">
    <source>
        <dbReference type="EMBL" id="EMM0025882.1"/>
    </source>
</evidence>
<reference evidence="6" key="20">
    <citation type="submission" date="2024-02" db="EMBL/GenBank/DDBJ databases">
        <authorList>
            <consortium name="Clinical and Environmental Microbiology Branch: Whole genome sequencing antimicrobial resistance pathogens in the healthcare setting"/>
        </authorList>
    </citation>
    <scope>NUCLEOTIDE SEQUENCE</scope>
    <source>
        <strain evidence="6">2023CK-00345</strain>
    </source>
</reference>
<keyword evidence="1" id="KW-0732">Signal</keyword>
<sequence length="254" mass="27908">MAHQLLIGKGMITLNLKRIFLALTLLPLFAVAADDCALSDPTLTVQAYTVNPQTERVKMYWQKANGEAWGTLHALLADINSQGQVQMAMNGGIYDESYAPLGLYIENGQQKVALNLASGEGNFFIRPGGVFYVAGDKVGIVRLDAFKTSKEIQFAVQSGPMLMENGVINPRIHPNVASSKIRNGVGINKHGNAVFLLSQQATNFYDFACYAKAKLNVEQLLYLDGTISHMYMKGGAIPWQRYPFVTMISVERKG</sequence>
<dbReference type="Proteomes" id="UP000469708">
    <property type="component" value="Unassembled WGS sequence"/>
</dbReference>
<reference evidence="17" key="19">
    <citation type="submission" date="2021-02" db="EMBL/GenBank/DDBJ databases">
        <title>Co-localization of colistin and carbapenem -resistance genes on a novel transferable IncHI2 plasmid in Escherichia coli from chicken-origin.</title>
        <authorList>
            <person name="Hoffmann M."/>
            <person name="Balkey M."/>
            <person name="Ronco T."/>
            <person name="Hendriksen R.S."/>
        </authorList>
    </citation>
    <scope>NUCLEOTIDE SEQUENCE</scope>
    <source>
        <strain evidence="17">CFSAN083829</strain>
    </source>
</reference>
<dbReference type="Proteomes" id="UP000460351">
    <property type="component" value="Unassembled WGS sequence"/>
</dbReference>
<evidence type="ECO:0000313" key="31">
    <source>
        <dbReference type="Proteomes" id="UP000530628"/>
    </source>
</evidence>
<reference evidence="9 33" key="16">
    <citation type="submission" date="2020-07" db="EMBL/GenBank/DDBJ databases">
        <title>Analysis of Genomes of Bacterial Isolates from Lameness Outbreaks in Broilers.</title>
        <authorList>
            <person name="Ekesi N.S."/>
            <person name="Alrubaye A."/>
            <person name="Rhoads D."/>
        </authorList>
    </citation>
    <scope>NUCLEOTIDE SEQUENCE [LARGE SCALE GENOMIC DNA]</scope>
    <source>
        <strain evidence="9 33">1409</strain>
    </source>
</reference>
<evidence type="ECO:0000313" key="25">
    <source>
        <dbReference type="Proteomes" id="UP000359125"/>
    </source>
</evidence>
<protein>
    <submittedName>
        <fullName evidence="9 18">Protein</fullName>
    </submittedName>
</protein>
<dbReference type="Proteomes" id="UP000254429">
    <property type="component" value="Unassembled WGS sequence"/>
</dbReference>
<gene>
    <name evidence="18" type="primary">yigE</name>
    <name evidence="4" type="ORF">BGM66_002329</name>
    <name evidence="3" type="ORF">CTR35_002447</name>
    <name evidence="12" type="ORF">E4K51_16445</name>
    <name evidence="11" type="ORF">EIZ93_17970</name>
    <name evidence="16" type="ORF">FOI11_016555</name>
    <name evidence="9" type="ORF">FOI11_06625</name>
    <name evidence="20" type="ORF">FV293_17030</name>
    <name evidence="14" type="ORF">G3V95_18820</name>
    <name evidence="5" type="ORF">GNW61_07770</name>
    <name evidence="13" type="ORF">GP975_07745</name>
    <name evidence="7" type="ORF">HMV95_13015</name>
    <name evidence="15" type="ORF">HX136_24485</name>
    <name evidence="21" type="ORF">IDONEFKE_03353</name>
    <name evidence="10" type="ORF">IH772_02030</name>
    <name evidence="8" type="ORF">J0541_003604</name>
    <name evidence="17" type="ORF">JNP96_27400</name>
    <name evidence="19" type="ORF">NCTC8500_05546</name>
    <name evidence="18" type="ORF">NCTC9045_05771</name>
    <name evidence="6" type="ORF">P6223_002456</name>
</gene>
<dbReference type="EMBL" id="SQQU01000022">
    <property type="protein sequence ID" value="MQS31737.1"/>
    <property type="molecule type" value="Genomic_DNA"/>
</dbReference>
<evidence type="ECO:0000313" key="34">
    <source>
        <dbReference type="Proteomes" id="UP000629265"/>
    </source>
</evidence>
<dbReference type="Proteomes" id="UP000629265">
    <property type="component" value="Unassembled WGS sequence"/>
</dbReference>
<dbReference type="Proteomes" id="UP000321295">
    <property type="component" value="Unassembled WGS sequence"/>
</dbReference>
<evidence type="ECO:0000313" key="26">
    <source>
        <dbReference type="Proteomes" id="UP000460351"/>
    </source>
</evidence>
<keyword evidence="9" id="KW-0326">Glycosidase</keyword>
<reference evidence="12 26" key="6">
    <citation type="journal article" date="2019" name="Microorganisms">
        <title>Characteristics of Carbapenem-Resistant and Colistin-Resistant Escherichia coli Co-Producing NDM-1 and MCR-1 from Pig Farms in China.</title>
        <authorList>
            <person name="Peng Z."/>
            <person name="Li X."/>
            <person name="Hu Z."/>
            <person name="Li Z."/>
            <person name="Lv Y."/>
            <person name="Lei M."/>
            <person name="Wu B."/>
            <person name="Chen H."/>
            <person name="Wang X."/>
        </authorList>
    </citation>
    <scope>NUCLEOTIDE SEQUENCE [LARGE SCALE GENOMIC DNA]</scope>
    <source>
        <strain evidence="12 26">RXD010</strain>
    </source>
</reference>
<dbReference type="Proteomes" id="UP000521991">
    <property type="component" value="Unassembled WGS sequence"/>
</dbReference>
<evidence type="ECO:0000313" key="32">
    <source>
        <dbReference type="Proteomes" id="UP000538406"/>
    </source>
</evidence>
<dbReference type="EMBL" id="VRXD01000024">
    <property type="protein sequence ID" value="TXQ32734.1"/>
    <property type="molecule type" value="Genomic_DNA"/>
</dbReference>
<dbReference type="EMBL" id="ABLFQU030000021">
    <property type="protein sequence ID" value="EMM0025882.1"/>
    <property type="molecule type" value="Genomic_DNA"/>
</dbReference>
<dbReference type="EMBL" id="JACGTG010000001">
    <property type="protein sequence ID" value="MBA6239693.1"/>
    <property type="molecule type" value="Genomic_DNA"/>
</dbReference>
<dbReference type="Pfam" id="PF09992">
    <property type="entry name" value="NAGPA"/>
    <property type="match status" value="1"/>
</dbReference>
<dbReference type="EMBL" id="JAAGYI010000035">
    <property type="protein sequence ID" value="NEM87512.1"/>
    <property type="molecule type" value="Genomic_DNA"/>
</dbReference>
<dbReference type="Proteomes" id="UP000530628">
    <property type="component" value="Unassembled WGS sequence"/>
</dbReference>
<dbReference type="Proteomes" id="UP000846355">
    <property type="component" value="Unassembled WGS sequence"/>
</dbReference>
<evidence type="ECO:0000313" key="4">
    <source>
        <dbReference type="EMBL" id="EFH0365904.1"/>
    </source>
</evidence>
<dbReference type="InterPro" id="IPR018711">
    <property type="entry name" value="NAGPA"/>
</dbReference>
<accession>A0A236MYI2</accession>
<evidence type="ECO:0000313" key="9">
    <source>
        <dbReference type="EMBL" id="MBA6239693.1"/>
    </source>
</evidence>